<dbReference type="PANTHER" id="PTHR47599:SF3">
    <property type="entry name" value="CELL-TO-CELL MOVEMENT PROTEIN"/>
    <property type="match status" value="1"/>
</dbReference>
<keyword evidence="2" id="KW-0863">Zinc-finger</keyword>
<feature type="domain" description="CCHC-type" evidence="5">
    <location>
        <begin position="740"/>
        <end position="756"/>
    </location>
</feature>
<evidence type="ECO:0000256" key="2">
    <source>
        <dbReference type="PROSITE-ProRule" id="PRU00047"/>
    </source>
</evidence>
<organism evidence="6">
    <name type="scientific">Cassava vein mosaic virus</name>
    <name type="common">CsVMV</name>
    <dbReference type="NCBI Taxonomy" id="38062"/>
    <lineage>
        <taxon>Viruses</taxon>
        <taxon>Riboviria</taxon>
        <taxon>Pararnavirae</taxon>
        <taxon>Artverviricota</taxon>
        <taxon>Revtraviricetes</taxon>
        <taxon>Ortervirales</taxon>
        <taxon>Caulimoviridae</taxon>
        <taxon>Cavemovirus</taxon>
        <taxon>Cavemovirus venamanihotis</taxon>
    </lineage>
</organism>
<dbReference type="PROSITE" id="PS50158">
    <property type="entry name" value="ZF_CCHC"/>
    <property type="match status" value="1"/>
</dbReference>
<evidence type="ECO:0000256" key="4">
    <source>
        <dbReference type="SAM" id="MobiDB-lite"/>
    </source>
</evidence>
<evidence type="ECO:0000313" key="6">
    <source>
        <dbReference type="EMBL" id="AAA79871.1"/>
    </source>
</evidence>
<dbReference type="GO" id="GO:0006508">
    <property type="term" value="P:proteolysis"/>
    <property type="evidence" value="ECO:0007669"/>
    <property type="project" value="InterPro"/>
</dbReference>
<sequence length="1372" mass="163695">MDSKDFTQLNLEEHSYKVNTQKLPIDSYIQYGGFTYANFTPYIIHGDDGFGEHKQLNWTNKLLWNKLGKLNIKDTQILMQNNISEEQHNELISLEAQKIARENLADRINYLQNINTSIDFKLWKMNKENLERQELLLRQINELKEEIKSLKNIPSTVAIIPTNTYTINMIRTETEDWKYFKYIEKELVQNKTEAIAKILDNSYIINDNLGLLYERYEEINPTPKPYKRPETIFDTPQYAKYIRNQKRQEEYEKQQELKKENENKEYQEFLEWKEKQQKDKGKGIQTVYPTLIIPDIKPEKQKKEDMMLEMIKNLQNELEQLKIQRHKEHEKQAELTKIQMLEEELEEELDPDNLEKEVLNNIQNIQISSDISESSEINEISDNETEQISGSDSDYNNEQINVKIEGEEYEYKDNYRYYKPQPPYYKKDIRRERQYKGQSSQRADYIKNRREEFESTYQANMNTTINDSGEILNLDCTTPEEAEDRIQKWTQSMSIALVKQQLSNEQAKQFIRRTFIGNVKEWYKNLTNEAKQKLEGNAPLLSLTHMELGLRAEFGKLGIESDVEKHEKKTSIARHKILQLQICSMDHQNLNAYLCEFQEYYYSANYTEAESENILNMFYSKLPEPWGQQVLNGYLSEIKGKNLLDSIGARMTYLQEFISDKCKENWTQKQARKIQLSKNLDCSYYEVGKYGCKQIRPHKRKRYYKKYIPIKRKYFNKKRYKKYYRPKKFLKRKNPHKACKCYNCGEEGHISPNCKKPKKKTRINNLEALEFKNTEMENLEFETNKNDIIWVEEIEVIQPLHYEEEEKYKGNYSDRILQNPYYINSISIEELDNLDWEFEYQEDIEDDLEYQNFVYQESNDNWYSDQENWYSDEQYLGIYMFIGETSGENNQDNMEGIIKEYNKTEPEKINKIIFTSEKFKQIMENDLNMTKDKIFHNNKLKKLFGKKEIEYYIVTDIEHPIDVKYVQNQDKIINLPLYNQEIFENEIQKIPDKDQNKIRNIHLAAVEIVVKAYFREGIDTPFEIILCDDRITYPQEGSLVEVLIGNLIYQKVKFTKIINYSISIEDKNLDKSLVMYWNLEGIKMIKDSKIFSIRLRNLYVLSNKHIVKNKKQYNGNIIIEPIFQDVIQNNNRNYIEYGKPGKFDRTKLKSYSRRFNEPLRLDDRTNIQREKDQIEKADHNLELQKELNNLNYYSQQGQSSNVLDIPKILKIENTKNNYKQFHIIGKITEGRLNKFYPILIDTGAAHSYISSKILEDEKLVSNKLSKVVTSYNADNEKHIYDRNTEVIIELIDKNNEKYKINFIGLVDQLRLLEGGKAEILLGMNILQNLKPYCITDDYLEINLGFRCIKINRIKKDIFEIREDLQQMNVLNE</sequence>
<dbReference type="SMART" id="SM00343">
    <property type="entry name" value="ZnF_C2HC"/>
    <property type="match status" value="1"/>
</dbReference>
<feature type="coiled-coil region" evidence="3">
    <location>
        <begin position="126"/>
        <end position="153"/>
    </location>
</feature>
<evidence type="ECO:0000256" key="1">
    <source>
        <dbReference type="ARBA" id="ARBA00023054"/>
    </source>
</evidence>
<keyword evidence="2" id="KW-0479">Metal-binding</keyword>
<dbReference type="PROSITE" id="PS00141">
    <property type="entry name" value="ASP_PROTEASE"/>
    <property type="match status" value="1"/>
</dbReference>
<dbReference type="Pfam" id="PF01107">
    <property type="entry name" value="MP"/>
    <property type="match status" value="1"/>
</dbReference>
<dbReference type="InterPro" id="IPR028919">
    <property type="entry name" value="Viral_movement"/>
</dbReference>
<dbReference type="InterPro" id="IPR001969">
    <property type="entry name" value="Aspartic_peptidase_AS"/>
</dbReference>
<dbReference type="GO" id="GO:0004190">
    <property type="term" value="F:aspartic-type endopeptidase activity"/>
    <property type="evidence" value="ECO:0007669"/>
    <property type="project" value="InterPro"/>
</dbReference>
<accession>Q66275</accession>
<dbReference type="InterPro" id="IPR021109">
    <property type="entry name" value="Peptidase_aspartic_dom_sf"/>
</dbReference>
<reference evidence="6" key="1">
    <citation type="journal article" date="1995" name="J. Gen. Virol.">
        <title>Characterization of cassava vein mosaic virus: a distinct plant pararetrovirus.</title>
        <authorList>
            <person name="Calvert L.A."/>
            <person name="Ospina M.D."/>
            <person name="Shepherd R.J."/>
        </authorList>
    </citation>
    <scope>NUCLEOTIDE SEQUENCE</scope>
</reference>
<dbReference type="SUPFAM" id="SSF57756">
    <property type="entry name" value="Retrovirus zinc finger-like domains"/>
    <property type="match status" value="1"/>
</dbReference>
<dbReference type="Pfam" id="PF00098">
    <property type="entry name" value="zf-CCHC"/>
    <property type="match status" value="1"/>
</dbReference>
<dbReference type="InterPro" id="IPR036875">
    <property type="entry name" value="Znf_CCHC_sf"/>
</dbReference>
<dbReference type="InterPro" id="IPR051596">
    <property type="entry name" value="Caulimoviridae_Movement"/>
</dbReference>
<name>Q66275_CSVMV</name>
<dbReference type="InterPro" id="IPR001878">
    <property type="entry name" value="Znf_CCHC"/>
</dbReference>
<proteinExistence type="predicted"/>
<keyword evidence="2" id="KW-0862">Zinc</keyword>
<organismHost>
    <name type="scientific">Manihot esculenta</name>
    <name type="common">Cassava</name>
    <name type="synonym">Jatropha manihot</name>
    <dbReference type="NCBI Taxonomy" id="3983"/>
</organismHost>
<dbReference type="GO" id="GO:0008270">
    <property type="term" value="F:zinc ion binding"/>
    <property type="evidence" value="ECO:0007669"/>
    <property type="project" value="UniProtKB-KW"/>
</dbReference>
<evidence type="ECO:0000256" key="3">
    <source>
        <dbReference type="SAM" id="Coils"/>
    </source>
</evidence>
<dbReference type="Gene3D" id="2.40.70.10">
    <property type="entry name" value="Acid Proteases"/>
    <property type="match status" value="1"/>
</dbReference>
<dbReference type="EMBL" id="U20341">
    <property type="protein sequence ID" value="AAA79871.1"/>
    <property type="molecule type" value="Genomic_DNA"/>
</dbReference>
<evidence type="ECO:0000259" key="5">
    <source>
        <dbReference type="PROSITE" id="PS50158"/>
    </source>
</evidence>
<dbReference type="CDD" id="cd00303">
    <property type="entry name" value="retropepsin_like"/>
    <property type="match status" value="1"/>
</dbReference>
<dbReference type="PANTHER" id="PTHR47599">
    <property type="entry name" value="CELL-TO-CELL MOVEMENT PROTEIN"/>
    <property type="match status" value="1"/>
</dbReference>
<feature type="compositionally biased region" description="Polar residues" evidence="4">
    <location>
        <begin position="386"/>
        <end position="399"/>
    </location>
</feature>
<feature type="coiled-coil region" evidence="3">
    <location>
        <begin position="304"/>
        <end position="348"/>
    </location>
</feature>
<protein>
    <submittedName>
        <fullName evidence="6">ORF I</fullName>
    </submittedName>
</protein>
<dbReference type="GO" id="GO:0003676">
    <property type="term" value="F:nucleic acid binding"/>
    <property type="evidence" value="ECO:0007669"/>
    <property type="project" value="InterPro"/>
</dbReference>
<feature type="region of interest" description="Disordered" evidence="4">
    <location>
        <begin position="372"/>
        <end position="399"/>
    </location>
</feature>
<keyword evidence="1 3" id="KW-0175">Coiled coil</keyword>
<dbReference type="Gene3D" id="4.10.60.10">
    <property type="entry name" value="Zinc finger, CCHC-type"/>
    <property type="match status" value="1"/>
</dbReference>